<gene>
    <name evidence="2" type="ORF">PAL_GLEAN10004192</name>
</gene>
<evidence type="ECO:0000313" key="2">
    <source>
        <dbReference type="EMBL" id="ELK07537.1"/>
    </source>
</evidence>
<evidence type="ECO:0000313" key="3">
    <source>
        <dbReference type="Proteomes" id="UP000010552"/>
    </source>
</evidence>
<organism evidence="2 3">
    <name type="scientific">Pteropus alecto</name>
    <name type="common">Black flying fox</name>
    <dbReference type="NCBI Taxonomy" id="9402"/>
    <lineage>
        <taxon>Eukaryota</taxon>
        <taxon>Metazoa</taxon>
        <taxon>Chordata</taxon>
        <taxon>Craniata</taxon>
        <taxon>Vertebrata</taxon>
        <taxon>Euteleostomi</taxon>
        <taxon>Mammalia</taxon>
        <taxon>Eutheria</taxon>
        <taxon>Laurasiatheria</taxon>
        <taxon>Chiroptera</taxon>
        <taxon>Yinpterochiroptera</taxon>
        <taxon>Pteropodoidea</taxon>
        <taxon>Pteropodidae</taxon>
        <taxon>Pteropodinae</taxon>
        <taxon>Pteropus</taxon>
    </lineage>
</organism>
<dbReference type="Proteomes" id="UP000010552">
    <property type="component" value="Unassembled WGS sequence"/>
</dbReference>
<evidence type="ECO:0000256" key="1">
    <source>
        <dbReference type="SAM" id="MobiDB-lite"/>
    </source>
</evidence>
<feature type="region of interest" description="Disordered" evidence="1">
    <location>
        <begin position="25"/>
        <end position="81"/>
    </location>
</feature>
<dbReference type="EMBL" id="KB030957">
    <property type="protein sequence ID" value="ELK07537.1"/>
    <property type="molecule type" value="Genomic_DNA"/>
</dbReference>
<reference evidence="3" key="1">
    <citation type="journal article" date="2013" name="Science">
        <title>Comparative analysis of bat genomes provides insight into the evolution of flight and immunity.</title>
        <authorList>
            <person name="Zhang G."/>
            <person name="Cowled C."/>
            <person name="Shi Z."/>
            <person name="Huang Z."/>
            <person name="Bishop-Lilly K.A."/>
            <person name="Fang X."/>
            <person name="Wynne J.W."/>
            <person name="Xiong Z."/>
            <person name="Baker M.L."/>
            <person name="Zhao W."/>
            <person name="Tachedjian M."/>
            <person name="Zhu Y."/>
            <person name="Zhou P."/>
            <person name="Jiang X."/>
            <person name="Ng J."/>
            <person name="Yang L."/>
            <person name="Wu L."/>
            <person name="Xiao J."/>
            <person name="Feng Y."/>
            <person name="Chen Y."/>
            <person name="Sun X."/>
            <person name="Zhang Y."/>
            <person name="Marsh G.A."/>
            <person name="Crameri G."/>
            <person name="Broder C.C."/>
            <person name="Frey K.G."/>
            <person name="Wang L.F."/>
            <person name="Wang J."/>
        </authorList>
    </citation>
    <scope>NUCLEOTIDE SEQUENCE [LARGE SCALE GENOMIC DNA]</scope>
</reference>
<protein>
    <submittedName>
        <fullName evidence="2">Uncharacterized protein</fullName>
    </submittedName>
</protein>
<accession>L5K840</accession>
<dbReference type="InParanoid" id="L5K840"/>
<name>L5K840_PTEAL</name>
<dbReference type="AlphaFoldDB" id="L5K840"/>
<proteinExistence type="predicted"/>
<feature type="compositionally biased region" description="Basic residues" evidence="1">
    <location>
        <begin position="60"/>
        <end position="70"/>
    </location>
</feature>
<keyword evidence="3" id="KW-1185">Reference proteome</keyword>
<sequence length="185" mass="19809">MCFHRCALRTCVTRRSQASRLLIGPTRQEGQAQAWAPGPSPSTLTVPTEHTARADGTPRTRGRRSRRRTGRTNWPPVQAGEGAWVPQTATSFSYGFGVEGLPASESRLCGRCPGSLPRQGQEQQLCLAAARTACVPHVILPSGLRGPSARCPQVSVSRASPTRWAGTVRVPQALREGSVNTGSTQ</sequence>